<feature type="region of interest" description="Disordered" evidence="1">
    <location>
        <begin position="1"/>
        <end position="79"/>
    </location>
</feature>
<organism evidence="2 3">
    <name type="scientific">Leishmania tarentolae</name>
    <name type="common">Sauroleishmania tarentolae</name>
    <dbReference type="NCBI Taxonomy" id="5689"/>
    <lineage>
        <taxon>Eukaryota</taxon>
        <taxon>Discoba</taxon>
        <taxon>Euglenozoa</taxon>
        <taxon>Kinetoplastea</taxon>
        <taxon>Metakinetoplastina</taxon>
        <taxon>Trypanosomatida</taxon>
        <taxon>Trypanosomatidae</taxon>
        <taxon>Leishmaniinae</taxon>
        <taxon>Leishmania</taxon>
        <taxon>lizard Leishmania</taxon>
    </lineage>
</organism>
<feature type="compositionally biased region" description="Polar residues" evidence="1">
    <location>
        <begin position="336"/>
        <end position="348"/>
    </location>
</feature>
<evidence type="ECO:0000313" key="3">
    <source>
        <dbReference type="Proteomes" id="UP000419144"/>
    </source>
</evidence>
<feature type="compositionally biased region" description="Low complexity" evidence="1">
    <location>
        <begin position="296"/>
        <end position="309"/>
    </location>
</feature>
<accession>A0A640KN66</accession>
<feature type="compositionally biased region" description="Basic residues" evidence="1">
    <location>
        <begin position="14"/>
        <end position="29"/>
    </location>
</feature>
<dbReference type="Proteomes" id="UP000419144">
    <property type="component" value="Unassembled WGS sequence"/>
</dbReference>
<gene>
    <name evidence="2" type="ORF">LtaPh_3010700</name>
</gene>
<feature type="compositionally biased region" description="Basic and acidic residues" evidence="1">
    <location>
        <begin position="91"/>
        <end position="113"/>
    </location>
</feature>
<name>A0A640KN66_LEITA</name>
<dbReference type="VEuPathDB" id="TriTrypDB:LtaPh_3010700"/>
<evidence type="ECO:0000256" key="1">
    <source>
        <dbReference type="SAM" id="MobiDB-lite"/>
    </source>
</evidence>
<proteinExistence type="predicted"/>
<sequence length="588" mass="64054">MIRRTEKEATGEGHRHHHHRLLHTGRKRRHEEEDSSNTPPLSSTSDDELHQSRRRVKSSVSQRQDCSSSRCSSSSGQHCCGHCRHCKGDDRRADVDDCEDRGRDEDHRHDSRQHNQHASDSSVRSRGNRLCLCPTSLHDSASCPQGAMTASLPASSRVLPTTNLAVCVTPGAMRVDNRKRRPEEIVESPQTPTPRIETMDERKQLFRTRLKPTPLRAPTAEGAEWRGKPLGASSPVAGAMSNDSVLGAPLLRPPMSGVVPSVSASPCFSQAKTVPFSEKEYFAWLCTPASTERRASAAGPPEAAASSRGITRTERTPLIRSEGGRRLEPSRGTGDAMNTLQPHLSSGASDLHKNPAPARLQGVAAGSMPTTPNPATPLAPQQGEISYKSSFSVLTSWDSLMAAPQLLRTTPRMPSLLTPYAGSMGTPSAQLSRLTSSTHTCVSVDAARIPSTASRGELLSSTFPEMEQNEAIQGEQTHADAVQQQQQHPIFPSSCCTRSPTTVSSRLTCDGHGWSRADLLRQIEEDGARTFVTHFSNGLVFVDPPWFICPVLLDNCEHPYYMTWLDELEVGSVEEAVAEAKAKLLPDA</sequence>
<reference evidence="2" key="1">
    <citation type="submission" date="2019-11" db="EMBL/GenBank/DDBJ databases">
        <title>Leishmania tarentolae CDS.</title>
        <authorList>
            <person name="Goto Y."/>
            <person name="Yamagishi J."/>
        </authorList>
    </citation>
    <scope>NUCLEOTIDE SEQUENCE [LARGE SCALE GENOMIC DNA]</scope>
    <source>
        <strain evidence="2">Parrot Tar II</strain>
    </source>
</reference>
<feature type="compositionally biased region" description="Low complexity" evidence="1">
    <location>
        <begin position="58"/>
        <end position="79"/>
    </location>
</feature>
<comment type="caution">
    <text evidence="2">The sequence shown here is derived from an EMBL/GenBank/DDBJ whole genome shotgun (WGS) entry which is preliminary data.</text>
</comment>
<dbReference type="EMBL" id="BLBS01000043">
    <property type="protein sequence ID" value="GET90701.1"/>
    <property type="molecule type" value="Genomic_DNA"/>
</dbReference>
<feature type="compositionally biased region" description="Basic and acidic residues" evidence="1">
    <location>
        <begin position="311"/>
        <end position="329"/>
    </location>
</feature>
<dbReference type="AlphaFoldDB" id="A0A640KN66"/>
<protein>
    <submittedName>
        <fullName evidence="2">Uncharacterized protein</fullName>
    </submittedName>
</protein>
<feature type="compositionally biased region" description="Polar residues" evidence="1">
    <location>
        <begin position="116"/>
        <end position="125"/>
    </location>
</feature>
<dbReference type="OrthoDB" id="266407at2759"/>
<feature type="compositionally biased region" description="Basic and acidic residues" evidence="1">
    <location>
        <begin position="1"/>
        <end position="13"/>
    </location>
</feature>
<feature type="region of interest" description="Disordered" evidence="1">
    <location>
        <begin position="91"/>
        <end position="126"/>
    </location>
</feature>
<keyword evidence="3" id="KW-1185">Reference proteome</keyword>
<feature type="region of interest" description="Disordered" evidence="1">
    <location>
        <begin position="291"/>
        <end position="355"/>
    </location>
</feature>
<evidence type="ECO:0000313" key="2">
    <source>
        <dbReference type="EMBL" id="GET90701.1"/>
    </source>
</evidence>